<evidence type="ECO:0000256" key="6">
    <source>
        <dbReference type="ARBA" id="ARBA00023004"/>
    </source>
</evidence>
<dbReference type="SFLD" id="SFLDG01082">
    <property type="entry name" value="B12-binding_domain_containing"/>
    <property type="match status" value="1"/>
</dbReference>
<evidence type="ECO:0000256" key="1">
    <source>
        <dbReference type="ARBA" id="ARBA00001966"/>
    </source>
</evidence>
<organism evidence="9 10">
    <name type="scientific">Paenibacillus haidiansis</name>
    <dbReference type="NCBI Taxonomy" id="1574488"/>
    <lineage>
        <taxon>Bacteria</taxon>
        <taxon>Bacillati</taxon>
        <taxon>Bacillota</taxon>
        <taxon>Bacilli</taxon>
        <taxon>Bacillales</taxon>
        <taxon>Paenibacillaceae</taxon>
        <taxon>Paenibacillus</taxon>
    </lineage>
</organism>
<keyword evidence="6" id="KW-0408">Iron</keyword>
<dbReference type="SFLD" id="SFLDS00029">
    <property type="entry name" value="Radical_SAM"/>
    <property type="match status" value="1"/>
</dbReference>
<dbReference type="PROSITE" id="PS51918">
    <property type="entry name" value="RADICAL_SAM"/>
    <property type="match status" value="1"/>
</dbReference>
<dbReference type="InterPro" id="IPR023404">
    <property type="entry name" value="rSAM_horseshoe"/>
</dbReference>
<dbReference type="Proteomes" id="UP001306950">
    <property type="component" value="Unassembled WGS sequence"/>
</dbReference>
<keyword evidence="2" id="KW-0489">Methyltransferase</keyword>
<keyword evidence="4" id="KW-0949">S-adenosyl-L-methionine</keyword>
<keyword evidence="3" id="KW-0808">Transferase</keyword>
<dbReference type="InterPro" id="IPR006638">
    <property type="entry name" value="Elp3/MiaA/NifB-like_rSAM"/>
</dbReference>
<comment type="cofactor">
    <cofactor evidence="1">
        <name>[4Fe-4S] cluster</name>
        <dbReference type="ChEBI" id="CHEBI:49883"/>
    </cofactor>
</comment>
<dbReference type="SFLD" id="SFLDG01123">
    <property type="entry name" value="methyltransferase_(Class_B)"/>
    <property type="match status" value="1"/>
</dbReference>
<proteinExistence type="predicted"/>
<dbReference type="InterPro" id="IPR058240">
    <property type="entry name" value="rSAM_sf"/>
</dbReference>
<evidence type="ECO:0000256" key="3">
    <source>
        <dbReference type="ARBA" id="ARBA00022679"/>
    </source>
</evidence>
<dbReference type="Pfam" id="PF02310">
    <property type="entry name" value="B12-binding"/>
    <property type="match status" value="1"/>
</dbReference>
<dbReference type="InterPro" id="IPR051198">
    <property type="entry name" value="BchE-like"/>
</dbReference>
<name>A0ABU7VR07_9BACL</name>
<gene>
    <name evidence="9" type="ORF">V3851_08720</name>
</gene>
<dbReference type="InterPro" id="IPR034466">
    <property type="entry name" value="Methyltransferase_Class_B"/>
</dbReference>
<dbReference type="Gene3D" id="3.80.30.20">
    <property type="entry name" value="tm_1862 like domain"/>
    <property type="match status" value="1"/>
</dbReference>
<dbReference type="InterPro" id="IPR007197">
    <property type="entry name" value="rSAM"/>
</dbReference>
<evidence type="ECO:0000259" key="8">
    <source>
        <dbReference type="PROSITE" id="PS51918"/>
    </source>
</evidence>
<evidence type="ECO:0000256" key="4">
    <source>
        <dbReference type="ARBA" id="ARBA00022691"/>
    </source>
</evidence>
<reference evidence="9 10" key="1">
    <citation type="submission" date="2024-02" db="EMBL/GenBank/DDBJ databases">
        <title>A nitrogen-fixing paenibacillus bacterium.</title>
        <authorList>
            <person name="Zhang W.L."/>
            <person name="Chen S.F."/>
        </authorList>
    </citation>
    <scope>NUCLEOTIDE SEQUENCE [LARGE SCALE GENOMIC DNA]</scope>
    <source>
        <strain evidence="9 10">M1</strain>
    </source>
</reference>
<evidence type="ECO:0000256" key="7">
    <source>
        <dbReference type="ARBA" id="ARBA00023014"/>
    </source>
</evidence>
<dbReference type="RefSeq" id="WP_331846317.1">
    <property type="nucleotide sequence ID" value="NZ_JAZHPZ010000003.1"/>
</dbReference>
<keyword evidence="7" id="KW-0411">Iron-sulfur</keyword>
<comment type="caution">
    <text evidence="9">The sequence shown here is derived from an EMBL/GenBank/DDBJ whole genome shotgun (WGS) entry which is preliminary data.</text>
</comment>
<dbReference type="InterPro" id="IPR006158">
    <property type="entry name" value="Cobalamin-bd"/>
</dbReference>
<feature type="domain" description="Radical SAM core" evidence="8">
    <location>
        <begin position="168"/>
        <end position="397"/>
    </location>
</feature>
<dbReference type="EMBL" id="JAZHPZ010000003">
    <property type="protein sequence ID" value="MEF2965910.1"/>
    <property type="molecule type" value="Genomic_DNA"/>
</dbReference>
<evidence type="ECO:0000256" key="2">
    <source>
        <dbReference type="ARBA" id="ARBA00022603"/>
    </source>
</evidence>
<evidence type="ECO:0000256" key="5">
    <source>
        <dbReference type="ARBA" id="ARBA00022723"/>
    </source>
</evidence>
<sequence>MALISPKGNMFGRSKIMSEFLTNSDYMSSFKLLWTGPNLGLLTVAALFPEDWECDYIDENYKSINYDKDYDFVFIGAMTQQANNAFLIASAFRNKGTLTVIGGIHATLMAEEASHYADVVISGEVEPLWDDFMRDLEKGCLKQIYREEQPGQYKYDNSPIPRYELLKGYDYPLVTLQTTRGCPHDCSFCAASKVYGKKYRRKGNKQILQELIILSQLYPDALILFSDDNMFVDRNSSKSLLQDMAPMKIRWIAQTDISIAADEELLKRMVVAGCQWIVIGFESTSYESLCNLDQTNWKLKQLPRYENSIQTIQSYGIGVYGTFIVGLDYDDEDVFKATADFIIANNLYGANITVPTPLPGTRLRQHMQEEQRIVKKDWSFYTFWDVTIQPKRMSSATLEAGLFWIYSEITQQHVVEQRLTQMRKIMKRRRQILNEISGSAADE</sequence>
<accession>A0ABU7VR07</accession>
<protein>
    <submittedName>
        <fullName evidence="9">Radical SAM protein</fullName>
    </submittedName>
</protein>
<dbReference type="SMART" id="SM00729">
    <property type="entry name" value="Elp3"/>
    <property type="match status" value="1"/>
</dbReference>
<dbReference type="PANTHER" id="PTHR43409">
    <property type="entry name" value="ANAEROBIC MAGNESIUM-PROTOPORPHYRIN IX MONOMETHYL ESTER CYCLASE-RELATED"/>
    <property type="match status" value="1"/>
</dbReference>
<keyword evidence="5" id="KW-0479">Metal-binding</keyword>
<dbReference type="SUPFAM" id="SSF102114">
    <property type="entry name" value="Radical SAM enzymes"/>
    <property type="match status" value="1"/>
</dbReference>
<evidence type="ECO:0000313" key="10">
    <source>
        <dbReference type="Proteomes" id="UP001306950"/>
    </source>
</evidence>
<dbReference type="PANTHER" id="PTHR43409:SF7">
    <property type="entry name" value="BLL1977 PROTEIN"/>
    <property type="match status" value="1"/>
</dbReference>
<dbReference type="Pfam" id="PF04055">
    <property type="entry name" value="Radical_SAM"/>
    <property type="match status" value="1"/>
</dbReference>
<keyword evidence="10" id="KW-1185">Reference proteome</keyword>
<evidence type="ECO:0000313" key="9">
    <source>
        <dbReference type="EMBL" id="MEF2965910.1"/>
    </source>
</evidence>
<dbReference type="Gene3D" id="3.40.50.280">
    <property type="entry name" value="Cobalamin-binding domain"/>
    <property type="match status" value="1"/>
</dbReference>